<protein>
    <submittedName>
        <fullName evidence="1">Uncharacterized protein</fullName>
    </submittedName>
</protein>
<gene>
    <name evidence="1" type="ORF">L3Q82_010821</name>
</gene>
<name>A0ACB8W9L2_9TELE</name>
<evidence type="ECO:0000313" key="2">
    <source>
        <dbReference type="Proteomes" id="UP000831701"/>
    </source>
</evidence>
<dbReference type="Proteomes" id="UP000831701">
    <property type="component" value="Chromosome 13"/>
</dbReference>
<dbReference type="EMBL" id="CM041543">
    <property type="protein sequence ID" value="KAI3364299.1"/>
    <property type="molecule type" value="Genomic_DNA"/>
</dbReference>
<sequence>SATLCFTETWLSEHIPDTSLHLPGFHLIWADRTELSGKKRGGGICFYINEAGRPDKECGATTSRLIVLGDFNRANLSHELPNRQQIKCPTRDTNILDHCYTTLKDAYCSVPWAALGLSDHCLVHLILAYRQKLKSAKPVVKTVRRWTTEAKLELQACFDCTDWSVFDAATTDLHELTDTVTSYISFCEEMCVANKYPSSPTTTTNPGFHQRLRQLHQAKEEAYRSGDRVLYNQARNTLTKEIKVAKRSHTEKLKNNFSVKQSSVSVEEPGGHYQLQETIPPHCTEPSPS</sequence>
<keyword evidence="2" id="KW-1185">Reference proteome</keyword>
<organism evidence="1 2">
    <name type="scientific">Scortum barcoo</name>
    <name type="common">barcoo grunter</name>
    <dbReference type="NCBI Taxonomy" id="214431"/>
    <lineage>
        <taxon>Eukaryota</taxon>
        <taxon>Metazoa</taxon>
        <taxon>Chordata</taxon>
        <taxon>Craniata</taxon>
        <taxon>Vertebrata</taxon>
        <taxon>Euteleostomi</taxon>
        <taxon>Actinopterygii</taxon>
        <taxon>Neopterygii</taxon>
        <taxon>Teleostei</taxon>
        <taxon>Neoteleostei</taxon>
        <taxon>Acanthomorphata</taxon>
        <taxon>Eupercaria</taxon>
        <taxon>Centrarchiformes</taxon>
        <taxon>Terapontoidei</taxon>
        <taxon>Terapontidae</taxon>
        <taxon>Scortum</taxon>
    </lineage>
</organism>
<feature type="non-terminal residue" evidence="1">
    <location>
        <position position="1"/>
    </location>
</feature>
<proteinExistence type="predicted"/>
<evidence type="ECO:0000313" key="1">
    <source>
        <dbReference type="EMBL" id="KAI3364299.1"/>
    </source>
</evidence>
<comment type="caution">
    <text evidence="1">The sequence shown here is derived from an EMBL/GenBank/DDBJ whole genome shotgun (WGS) entry which is preliminary data.</text>
</comment>
<reference evidence="1" key="1">
    <citation type="submission" date="2022-04" db="EMBL/GenBank/DDBJ databases">
        <title>Jade perch genome.</title>
        <authorList>
            <person name="Chao B."/>
        </authorList>
    </citation>
    <scope>NUCLEOTIDE SEQUENCE</scope>
    <source>
        <strain evidence="1">CB-2022</strain>
    </source>
</reference>
<accession>A0ACB8W9L2</accession>